<keyword evidence="3" id="KW-1185">Reference proteome</keyword>
<proteinExistence type="predicted"/>
<evidence type="ECO:0000313" key="2">
    <source>
        <dbReference type="EMBL" id="MDX8531892.1"/>
    </source>
</evidence>
<evidence type="ECO:0008006" key="4">
    <source>
        <dbReference type="Google" id="ProtNLM"/>
    </source>
</evidence>
<dbReference type="RefSeq" id="WP_320247712.1">
    <property type="nucleotide sequence ID" value="NZ_JAVIIQ010000004.1"/>
</dbReference>
<protein>
    <recommendedName>
        <fullName evidence="4">FAD-dependent oxidoreductase 2 FAD binding domain-containing protein</fullName>
    </recommendedName>
</protein>
<name>A0ABU5A3W6_9HYPH</name>
<evidence type="ECO:0000313" key="3">
    <source>
        <dbReference type="Proteomes" id="UP001285154"/>
    </source>
</evidence>
<sequence>MDDADVVILGAGSAGCSGKAARAAGFCRLFSVLRRRLEGKSSSSSRREMPLGTWNSQACSRPFDRDAEKPWNNS</sequence>
<dbReference type="EMBL" id="JAVIIQ010000004">
    <property type="protein sequence ID" value="MDX8531892.1"/>
    <property type="molecule type" value="Genomic_DNA"/>
</dbReference>
<feature type="compositionally biased region" description="Basic and acidic residues" evidence="1">
    <location>
        <begin position="62"/>
        <end position="74"/>
    </location>
</feature>
<evidence type="ECO:0000256" key="1">
    <source>
        <dbReference type="SAM" id="MobiDB-lite"/>
    </source>
</evidence>
<organism evidence="2 3">
    <name type="scientific">Mesorhizobium vachelliae</name>
    <dbReference type="NCBI Taxonomy" id="3072309"/>
    <lineage>
        <taxon>Bacteria</taxon>
        <taxon>Pseudomonadati</taxon>
        <taxon>Pseudomonadota</taxon>
        <taxon>Alphaproteobacteria</taxon>
        <taxon>Hyphomicrobiales</taxon>
        <taxon>Phyllobacteriaceae</taxon>
        <taxon>Mesorhizobium</taxon>
    </lineage>
</organism>
<accession>A0ABU5A3W6</accession>
<comment type="caution">
    <text evidence="2">The sequence shown here is derived from an EMBL/GenBank/DDBJ whole genome shotgun (WGS) entry which is preliminary data.</text>
</comment>
<reference evidence="2 3" key="1">
    <citation type="submission" date="2023-08" db="EMBL/GenBank/DDBJ databases">
        <title>Implementing the SeqCode for naming new Mesorhizobium species isolated from Vachellia karroo root nodules.</title>
        <authorList>
            <person name="Van Lill M."/>
        </authorList>
    </citation>
    <scope>NUCLEOTIDE SEQUENCE [LARGE SCALE GENOMIC DNA]</scope>
    <source>
        <strain evidence="2 3">VK25D</strain>
    </source>
</reference>
<feature type="compositionally biased region" description="Basic and acidic residues" evidence="1">
    <location>
        <begin position="37"/>
        <end position="49"/>
    </location>
</feature>
<dbReference type="Proteomes" id="UP001285154">
    <property type="component" value="Unassembled WGS sequence"/>
</dbReference>
<feature type="region of interest" description="Disordered" evidence="1">
    <location>
        <begin position="37"/>
        <end position="74"/>
    </location>
</feature>
<gene>
    <name evidence="2" type="ORF">RFM42_12915</name>
</gene>